<keyword evidence="4 10" id="KW-0441">Lipid A biosynthesis</keyword>
<evidence type="ECO:0000256" key="10">
    <source>
        <dbReference type="HAMAP-Rule" id="MF_00575"/>
    </source>
</evidence>
<comment type="pathway">
    <text evidence="10">Glycolipid biosynthesis; lipid IV(A) biosynthesis; lipid IV(A) from (3R)-3-hydroxytetradecanoyl-[acyl-carrier-protein] and UDP-N-acetyl-alpha-D-glucosamine: step 4/6.</text>
</comment>
<proteinExistence type="inferred from homology"/>
<evidence type="ECO:0000313" key="13">
    <source>
        <dbReference type="Proteomes" id="UP000015462"/>
    </source>
</evidence>
<keyword evidence="5 10" id="KW-0479">Metal-binding</keyword>
<evidence type="ECO:0000256" key="4">
    <source>
        <dbReference type="ARBA" id="ARBA00022556"/>
    </source>
</evidence>
<keyword evidence="2 10" id="KW-0444">Lipid biosynthesis</keyword>
<dbReference type="GO" id="GO:0008758">
    <property type="term" value="F:UDP-2,3-diacylglucosamine hydrolase activity"/>
    <property type="evidence" value="ECO:0007669"/>
    <property type="project" value="UniProtKB-UniRule"/>
</dbReference>
<evidence type="ECO:0000256" key="1">
    <source>
        <dbReference type="ARBA" id="ARBA00022475"/>
    </source>
</evidence>
<dbReference type="InterPro" id="IPR029052">
    <property type="entry name" value="Metallo-depent_PP-like"/>
</dbReference>
<dbReference type="Pfam" id="PF00149">
    <property type="entry name" value="Metallophos"/>
    <property type="match status" value="1"/>
</dbReference>
<dbReference type="EC" id="3.6.1.54" evidence="10"/>
<dbReference type="PANTHER" id="PTHR34990:SF1">
    <property type="entry name" value="UDP-2,3-DIACYLGLUCOSAMINE HYDROLASE"/>
    <property type="match status" value="1"/>
</dbReference>
<feature type="binding site" evidence="10">
    <location>
        <position position="124"/>
    </location>
    <ligand>
        <name>substrate</name>
    </ligand>
</feature>
<feature type="binding site" evidence="10">
    <location>
        <begin position="81"/>
        <end position="82"/>
    </location>
    <ligand>
        <name>substrate</name>
    </ligand>
</feature>
<keyword evidence="3 10" id="KW-0997">Cell inner membrane</keyword>
<comment type="similarity">
    <text evidence="10">Belongs to the LpxH family.</text>
</comment>
<dbReference type="InterPro" id="IPR010138">
    <property type="entry name" value="UDP-diacylglucosamine_Hdrlase"/>
</dbReference>
<name>A0AB33Z0H8_9GAMM</name>
<comment type="function">
    <text evidence="10">Hydrolyzes the pyrophosphate bond of UDP-2,3-diacylglucosamine to yield 2,3-diacylglucosamine 1-phosphate (lipid X) and UMP by catalyzing the attack of water at the alpha-P atom. Involved in the biosynthesis of lipid A, a phosphorylated glycolipid that anchors the lipopolysaccharide to the outer membrane of the cell.</text>
</comment>
<evidence type="ECO:0000256" key="6">
    <source>
        <dbReference type="ARBA" id="ARBA00022801"/>
    </source>
</evidence>
<dbReference type="CDD" id="cd07398">
    <property type="entry name" value="MPP_YbbF-LpxH"/>
    <property type="match status" value="1"/>
</dbReference>
<dbReference type="InterPro" id="IPR004843">
    <property type="entry name" value="Calcineurin-like_PHP"/>
</dbReference>
<evidence type="ECO:0000256" key="7">
    <source>
        <dbReference type="ARBA" id="ARBA00023098"/>
    </source>
</evidence>
<feature type="binding site" evidence="10">
    <location>
        <position position="43"/>
    </location>
    <ligand>
        <name>Mn(2+)</name>
        <dbReference type="ChEBI" id="CHEBI:29035"/>
        <label>1</label>
    </ligand>
</feature>
<dbReference type="EMBL" id="ASHL01000007">
    <property type="protein sequence ID" value="EPD12702.1"/>
    <property type="molecule type" value="Genomic_DNA"/>
</dbReference>
<dbReference type="PANTHER" id="PTHR34990">
    <property type="entry name" value="UDP-2,3-DIACYLGLUCOSAMINE HYDROLASE-RELATED"/>
    <property type="match status" value="1"/>
</dbReference>
<evidence type="ECO:0000256" key="3">
    <source>
        <dbReference type="ARBA" id="ARBA00022519"/>
    </source>
</evidence>
<gene>
    <name evidence="10" type="primary">lpxH</name>
    <name evidence="12" type="ORF">L196_08854</name>
</gene>
<evidence type="ECO:0000259" key="11">
    <source>
        <dbReference type="Pfam" id="PF00149"/>
    </source>
</evidence>
<feature type="binding site" evidence="10">
    <location>
        <position position="116"/>
    </location>
    <ligand>
        <name>Mn(2+)</name>
        <dbReference type="ChEBI" id="CHEBI:29035"/>
        <label>2</label>
    </ligand>
</feature>
<dbReference type="GO" id="GO:0005737">
    <property type="term" value="C:cytoplasm"/>
    <property type="evidence" value="ECO:0007669"/>
    <property type="project" value="InterPro"/>
</dbReference>
<keyword evidence="7 10" id="KW-0443">Lipid metabolism</keyword>
<keyword evidence="6 10" id="KW-0378">Hydrolase</keyword>
<dbReference type="HAMAP" id="MF_00575">
    <property type="entry name" value="LpxH"/>
    <property type="match status" value="1"/>
</dbReference>
<organism evidence="12 13">
    <name type="scientific">Cycloclasticus pugetii</name>
    <dbReference type="NCBI Taxonomy" id="34068"/>
    <lineage>
        <taxon>Bacteria</taxon>
        <taxon>Pseudomonadati</taxon>
        <taxon>Pseudomonadota</taxon>
        <taxon>Gammaproteobacteria</taxon>
        <taxon>Thiotrichales</taxon>
        <taxon>Piscirickettsiaceae</taxon>
        <taxon>Cycloclasticus</taxon>
    </lineage>
</organism>
<feature type="binding site" evidence="10">
    <location>
        <position position="197"/>
    </location>
    <ligand>
        <name>Mn(2+)</name>
        <dbReference type="ChEBI" id="CHEBI:29035"/>
        <label>2</label>
    </ligand>
</feature>
<dbReference type="RefSeq" id="WP_016390716.1">
    <property type="nucleotide sequence ID" value="NZ_KE646809.1"/>
</dbReference>
<dbReference type="AlphaFoldDB" id="A0AB33Z0H8"/>
<evidence type="ECO:0000256" key="5">
    <source>
        <dbReference type="ARBA" id="ARBA00022723"/>
    </source>
</evidence>
<dbReference type="InterPro" id="IPR043461">
    <property type="entry name" value="LpxH-like"/>
</dbReference>
<evidence type="ECO:0000256" key="8">
    <source>
        <dbReference type="ARBA" id="ARBA00023136"/>
    </source>
</evidence>
<feature type="binding site" evidence="10">
    <location>
        <position position="12"/>
    </location>
    <ligand>
        <name>Mn(2+)</name>
        <dbReference type="ChEBI" id="CHEBI:29035"/>
        <label>1</label>
    </ligand>
</feature>
<dbReference type="NCBIfam" id="TIGR01854">
    <property type="entry name" value="lipid_A_lpxH"/>
    <property type="match status" value="1"/>
</dbReference>
<comment type="caution">
    <text evidence="12">The sequence shown here is derived from an EMBL/GenBank/DDBJ whole genome shotgun (WGS) entry which is preliminary data.</text>
</comment>
<dbReference type="SUPFAM" id="SSF56300">
    <property type="entry name" value="Metallo-dependent phosphatases"/>
    <property type="match status" value="1"/>
</dbReference>
<sequence>MTQHIHFISDLHLTQDRPENTQRFLAYLESLSSDVSALYILGDLFDVWVGDDDPTPPSEAVKTHLAKVTSKGVKVYFLAGNRDFLVGKKFFADTQVVSLEDEYIIDLFGTSTLLMHGDLLCSDDVEYQKFRDLTHTPEWQQSILSKPLQERLAMAQHYRQESHLNKANKSMEIMDVNASTVVNYVKKHQVKRLIHGHTHRPDIHSHIADGEEIERFVLAEWDHSGSVLDWSEDGYQLIELS</sequence>
<feature type="binding site" evidence="10">
    <location>
        <position position="166"/>
    </location>
    <ligand>
        <name>substrate</name>
    </ligand>
</feature>
<dbReference type="GO" id="GO:0030145">
    <property type="term" value="F:manganese ion binding"/>
    <property type="evidence" value="ECO:0007669"/>
    <property type="project" value="UniProtKB-UniRule"/>
</dbReference>
<evidence type="ECO:0000256" key="9">
    <source>
        <dbReference type="ARBA" id="ARBA00023211"/>
    </source>
</evidence>
<feature type="binding site" evidence="10">
    <location>
        <position position="199"/>
    </location>
    <ligand>
        <name>Mn(2+)</name>
        <dbReference type="ChEBI" id="CHEBI:29035"/>
        <label>1</label>
    </ligand>
</feature>
<evidence type="ECO:0000256" key="2">
    <source>
        <dbReference type="ARBA" id="ARBA00022516"/>
    </source>
</evidence>
<feature type="binding site" evidence="10">
    <location>
        <position position="169"/>
    </location>
    <ligand>
        <name>substrate</name>
    </ligand>
</feature>
<dbReference type="GO" id="GO:0009245">
    <property type="term" value="P:lipid A biosynthetic process"/>
    <property type="evidence" value="ECO:0007669"/>
    <property type="project" value="UniProtKB-UniRule"/>
</dbReference>
<comment type="catalytic activity">
    <reaction evidence="10">
        <text>UDP-2-N,3-O-bis[(3R)-3-hydroxytetradecanoyl]-alpha-D-glucosamine + H2O = 2-N,3-O-bis[(3R)-3-hydroxytetradecanoyl]-alpha-D-glucosaminyl 1-phosphate + UMP + 2 H(+)</text>
        <dbReference type="Rhea" id="RHEA:25213"/>
        <dbReference type="ChEBI" id="CHEBI:15377"/>
        <dbReference type="ChEBI" id="CHEBI:15378"/>
        <dbReference type="ChEBI" id="CHEBI:57865"/>
        <dbReference type="ChEBI" id="CHEBI:57957"/>
        <dbReference type="ChEBI" id="CHEBI:78847"/>
        <dbReference type="EC" id="3.6.1.54"/>
    </reaction>
</comment>
<keyword evidence="1 10" id="KW-1003">Cell membrane</keyword>
<dbReference type="Gene3D" id="3.60.21.10">
    <property type="match status" value="1"/>
</dbReference>
<comment type="subcellular location">
    <subcellularLocation>
        <location evidence="10">Cell inner membrane</location>
        <topology evidence="10">Peripheral membrane protein</topology>
        <orientation evidence="10">Cytoplasmic side</orientation>
    </subcellularLocation>
</comment>
<feature type="binding site" evidence="10">
    <location>
        <position position="162"/>
    </location>
    <ligand>
        <name>substrate</name>
    </ligand>
</feature>
<feature type="domain" description="Calcineurin-like phosphoesterase" evidence="11">
    <location>
        <begin position="5"/>
        <end position="201"/>
    </location>
</feature>
<comment type="cofactor">
    <cofactor evidence="10">
        <name>Mn(2+)</name>
        <dbReference type="ChEBI" id="CHEBI:29035"/>
    </cofactor>
    <text evidence="10">Binds 2 Mn(2+) ions per subunit in a binuclear metal center.</text>
</comment>
<feature type="binding site" evidence="10">
    <location>
        <position position="81"/>
    </location>
    <ligand>
        <name>Mn(2+)</name>
        <dbReference type="ChEBI" id="CHEBI:29035"/>
        <label>2</label>
    </ligand>
</feature>
<keyword evidence="8 10" id="KW-0472">Membrane</keyword>
<keyword evidence="13" id="KW-1185">Reference proteome</keyword>
<protein>
    <recommendedName>
        <fullName evidence="10">UDP-2,3-diacylglucosamine hydrolase</fullName>
        <ecNumber evidence="10">3.6.1.54</ecNumber>
    </recommendedName>
    <alternativeName>
        <fullName evidence="10">UDP-2,3-diacylglucosamine diphosphatase</fullName>
    </alternativeName>
</protein>
<accession>A0AB33Z0H8</accession>
<keyword evidence="9 10" id="KW-0464">Manganese</keyword>
<dbReference type="Proteomes" id="UP000015462">
    <property type="component" value="Unassembled WGS sequence"/>
</dbReference>
<feature type="binding site" evidence="10">
    <location>
        <position position="197"/>
    </location>
    <ligand>
        <name>substrate</name>
    </ligand>
</feature>
<dbReference type="GO" id="GO:0019897">
    <property type="term" value="C:extrinsic component of plasma membrane"/>
    <property type="evidence" value="ECO:0007669"/>
    <property type="project" value="UniProtKB-UniRule"/>
</dbReference>
<feature type="binding site" evidence="10">
    <location>
        <position position="10"/>
    </location>
    <ligand>
        <name>Mn(2+)</name>
        <dbReference type="ChEBI" id="CHEBI:29035"/>
        <label>1</label>
    </ligand>
</feature>
<feature type="binding site" evidence="10">
    <location>
        <position position="43"/>
    </location>
    <ligand>
        <name>Mn(2+)</name>
        <dbReference type="ChEBI" id="CHEBI:29035"/>
        <label>2</label>
    </ligand>
</feature>
<dbReference type="NCBIfam" id="NF003743">
    <property type="entry name" value="PRK05340.1"/>
    <property type="match status" value="1"/>
</dbReference>
<evidence type="ECO:0000313" key="12">
    <source>
        <dbReference type="EMBL" id="EPD12702.1"/>
    </source>
</evidence>
<reference evidence="12 13" key="1">
    <citation type="journal article" date="2013" name="Genome Announc.">
        <title>Genome Sequence of the Pyrene- and Fluoranthene-Degrading Bacterium Cycloclasticus sp. Strain PY97M.</title>
        <authorList>
            <person name="Cui Z."/>
            <person name="Xu G."/>
            <person name="Li Q."/>
            <person name="Gao W."/>
            <person name="Zheng L."/>
        </authorList>
    </citation>
    <scope>NUCLEOTIDE SEQUENCE [LARGE SCALE GENOMIC DNA]</scope>
    <source>
        <strain evidence="12 13">PY97M</strain>
    </source>
</reference>